<keyword evidence="2" id="KW-0378">Hydrolase</keyword>
<dbReference type="OrthoDB" id="9800856at2"/>
<dbReference type="PANTHER" id="PTHR31793:SF27">
    <property type="entry name" value="NOVEL THIOESTERASE SUPERFAMILY DOMAIN AND SAPOSIN A-TYPE DOMAIN CONTAINING PROTEIN (0610012H03RIK)"/>
    <property type="match status" value="1"/>
</dbReference>
<dbReference type="InterPro" id="IPR029069">
    <property type="entry name" value="HotDog_dom_sf"/>
</dbReference>
<organism evidence="3 4">
    <name type="scientific">Peptoclostridium litorale DSM 5388</name>
    <dbReference type="NCBI Taxonomy" id="1121324"/>
    <lineage>
        <taxon>Bacteria</taxon>
        <taxon>Bacillati</taxon>
        <taxon>Bacillota</taxon>
        <taxon>Clostridia</taxon>
        <taxon>Peptostreptococcales</taxon>
        <taxon>Peptoclostridiaceae</taxon>
        <taxon>Peptoclostridium</taxon>
    </lineage>
</organism>
<dbReference type="eggNOG" id="COG0824">
    <property type="taxonomic scope" value="Bacteria"/>
</dbReference>
<proteinExistence type="inferred from homology"/>
<dbReference type="RefSeq" id="WP_038265137.1">
    <property type="nucleotide sequence ID" value="NZ_FSRH01000002.1"/>
</dbReference>
<dbReference type="InterPro" id="IPR050563">
    <property type="entry name" value="4-hydroxybenzoyl-CoA_TE"/>
</dbReference>
<evidence type="ECO:0000313" key="3">
    <source>
        <dbReference type="EMBL" id="KDR95139.1"/>
    </source>
</evidence>
<name>A0A069RDK9_PEPLI</name>
<evidence type="ECO:0000256" key="2">
    <source>
        <dbReference type="ARBA" id="ARBA00022801"/>
    </source>
</evidence>
<dbReference type="NCBIfam" id="TIGR00051">
    <property type="entry name" value="YbgC/FadM family acyl-CoA thioesterase"/>
    <property type="match status" value="1"/>
</dbReference>
<dbReference type="EMBL" id="JJMM01000011">
    <property type="protein sequence ID" value="KDR95139.1"/>
    <property type="molecule type" value="Genomic_DNA"/>
</dbReference>
<dbReference type="SUPFAM" id="SSF54637">
    <property type="entry name" value="Thioesterase/thiol ester dehydrase-isomerase"/>
    <property type="match status" value="1"/>
</dbReference>
<dbReference type="Pfam" id="PF13279">
    <property type="entry name" value="4HBT_2"/>
    <property type="match status" value="1"/>
</dbReference>
<comment type="similarity">
    <text evidence="1">Belongs to the 4-hydroxybenzoyl-CoA thioesterase family.</text>
</comment>
<sequence>MHSTQVNLSVRYAETDNMGVAHHSVYYVWFEVGRSEHIKSSGVSYSQMEEEGVLLPLSESSCKYIKGLKYEEEFILNTYIEKLTGARVIFGYEICKKSDGIVCAKGQTVHAFIDEDFKVLNIKKSHPHIWQKINALYQKNSL</sequence>
<dbReference type="CDD" id="cd00586">
    <property type="entry name" value="4HBT"/>
    <property type="match status" value="1"/>
</dbReference>
<evidence type="ECO:0000256" key="1">
    <source>
        <dbReference type="ARBA" id="ARBA00005953"/>
    </source>
</evidence>
<keyword evidence="4" id="KW-1185">Reference proteome</keyword>
<dbReference type="Proteomes" id="UP000027946">
    <property type="component" value="Unassembled WGS sequence"/>
</dbReference>
<evidence type="ECO:0000313" key="4">
    <source>
        <dbReference type="Proteomes" id="UP000027946"/>
    </source>
</evidence>
<dbReference type="STRING" id="1121324.CLIT_11c01680"/>
<protein>
    <submittedName>
        <fullName evidence="3">4-hydroxybenzoyl-CoA thioesterase</fullName>
    </submittedName>
</protein>
<dbReference type="AlphaFoldDB" id="A0A069RDK9"/>
<reference evidence="3 4" key="1">
    <citation type="submission" date="2014-03" db="EMBL/GenBank/DDBJ databases">
        <title>Genome sequence of Clostridium litorale W6, DSM 5388.</title>
        <authorList>
            <person name="Poehlein A."/>
            <person name="Jagirdar A."/>
            <person name="Khonsari B."/>
            <person name="Chibani C.M."/>
            <person name="Gutierrez Gutierrez D.A."/>
            <person name="Davydova E."/>
            <person name="Alghaithi H.S."/>
            <person name="Nair K.P."/>
            <person name="Dhamotharan K."/>
            <person name="Chandran L."/>
            <person name="G W."/>
            <person name="Daniel R."/>
        </authorList>
    </citation>
    <scope>NUCLEOTIDE SEQUENCE [LARGE SCALE GENOMIC DNA]</scope>
    <source>
        <strain evidence="3 4">W6</strain>
    </source>
</reference>
<dbReference type="PANTHER" id="PTHR31793">
    <property type="entry name" value="4-HYDROXYBENZOYL-COA THIOESTERASE FAMILY MEMBER"/>
    <property type="match status" value="1"/>
</dbReference>
<dbReference type="GO" id="GO:0047617">
    <property type="term" value="F:fatty acyl-CoA hydrolase activity"/>
    <property type="evidence" value="ECO:0007669"/>
    <property type="project" value="TreeGrafter"/>
</dbReference>
<dbReference type="PIRSF" id="PIRSF003230">
    <property type="entry name" value="YbgC"/>
    <property type="match status" value="1"/>
</dbReference>
<accession>A0A069RDK9</accession>
<dbReference type="Gene3D" id="3.10.129.10">
    <property type="entry name" value="Hotdog Thioesterase"/>
    <property type="match status" value="1"/>
</dbReference>
<gene>
    <name evidence="3" type="ORF">CLIT_11c01680</name>
</gene>
<comment type="caution">
    <text evidence="3">The sequence shown here is derived from an EMBL/GenBank/DDBJ whole genome shotgun (WGS) entry which is preliminary data.</text>
</comment>
<dbReference type="InterPro" id="IPR006684">
    <property type="entry name" value="YbgC/YbaW"/>
</dbReference>